<protein>
    <recommendedName>
        <fullName evidence="1">Swiss Army Knife RNA repair protein HAD domain-containing protein</fullName>
    </recommendedName>
</protein>
<dbReference type="Proteomes" id="UP000193498">
    <property type="component" value="Unassembled WGS sequence"/>
</dbReference>
<dbReference type="GO" id="GO:1990259">
    <property type="term" value="F:histone H2AQ104 methyltransferase activity"/>
    <property type="evidence" value="ECO:0007669"/>
    <property type="project" value="TreeGrafter"/>
</dbReference>
<dbReference type="Pfam" id="PF10307">
    <property type="entry name" value="HAD_SAK_1"/>
    <property type="match status" value="1"/>
</dbReference>
<dbReference type="GO" id="GO:0008649">
    <property type="term" value="F:rRNA methyltransferase activity"/>
    <property type="evidence" value="ECO:0007669"/>
    <property type="project" value="TreeGrafter"/>
</dbReference>
<dbReference type="PANTHER" id="PTHR10335:SF23">
    <property type="entry name" value="OB FOLD-CONTAINING PROTEIN, NUCLEIC ACID BINDING"/>
    <property type="match status" value="1"/>
</dbReference>
<sequence length="465" mass="52394">MCDTFSYQLPTGGERSILNVFDFDNTLFRSPTPNPKLWESSLIGPLTAFQQVNNGWWHDLRSLQLGEEVEKQGWKDWWIEPIVDKVRQSMSEPHNFTVLLTGRVKDIFEQQILSMVTSKGLSFDLVILKPPINYESVRLTGEETHSTTSFKKSVIENIVEQNPSIKEVYMWEDRPAHVLKFQAAISELLASGRIENGAVIQVIEPPSHMPEAIEKSRVSEMVKEHNEFVDRWFKLYGDKRPPAKELVPRKMELITFVKYTGVFFSEDSTNLLLSQLSPPFGAEVDTSGWTTSANHVTMCLLRCSESMLDECGGLGASVFVKIVAVGQYRNRIWALKLHGQENIGHLVSTNPVPHITIAYDQTQGAKALESNLITDWQELPPSKQYVLRGVIMEKLITGVKKRPPPPPPPKAAVSLGALIKQHRPELKGPEIGNLVKYVQTRMVESNILNSIENSEEITSLIVNAP</sequence>
<dbReference type="InterPro" id="IPR018812">
    <property type="entry name" value="SAK_HAD"/>
</dbReference>
<organism evidence="2 3">
    <name type="scientific">Basidiobolus meristosporus CBS 931.73</name>
    <dbReference type="NCBI Taxonomy" id="1314790"/>
    <lineage>
        <taxon>Eukaryota</taxon>
        <taxon>Fungi</taxon>
        <taxon>Fungi incertae sedis</taxon>
        <taxon>Zoopagomycota</taxon>
        <taxon>Entomophthoromycotina</taxon>
        <taxon>Basidiobolomycetes</taxon>
        <taxon>Basidiobolales</taxon>
        <taxon>Basidiobolaceae</taxon>
        <taxon>Basidiobolus</taxon>
    </lineage>
</organism>
<reference evidence="2 3" key="1">
    <citation type="submission" date="2016-07" db="EMBL/GenBank/DDBJ databases">
        <title>Pervasive Adenine N6-methylation of Active Genes in Fungi.</title>
        <authorList>
            <consortium name="DOE Joint Genome Institute"/>
            <person name="Mondo S.J."/>
            <person name="Dannebaum R.O."/>
            <person name="Kuo R.C."/>
            <person name="Labutti K."/>
            <person name="Haridas S."/>
            <person name="Kuo A."/>
            <person name="Salamov A."/>
            <person name="Ahrendt S.R."/>
            <person name="Lipzen A."/>
            <person name="Sullivan W."/>
            <person name="Andreopoulos W.B."/>
            <person name="Clum A."/>
            <person name="Lindquist E."/>
            <person name="Daum C."/>
            <person name="Ramamoorthy G.K."/>
            <person name="Gryganskyi A."/>
            <person name="Culley D."/>
            <person name="Magnuson J.K."/>
            <person name="James T.Y."/>
            <person name="O'Malley M.A."/>
            <person name="Stajich J.E."/>
            <person name="Spatafora J.W."/>
            <person name="Visel A."/>
            <person name="Grigoriev I.V."/>
        </authorList>
    </citation>
    <scope>NUCLEOTIDE SEQUENCE [LARGE SCALE GENOMIC DNA]</scope>
    <source>
        <strain evidence="2 3">CBS 931.73</strain>
    </source>
</reference>
<dbReference type="GO" id="GO:0003723">
    <property type="term" value="F:RNA binding"/>
    <property type="evidence" value="ECO:0007669"/>
    <property type="project" value="TreeGrafter"/>
</dbReference>
<evidence type="ECO:0000313" key="2">
    <source>
        <dbReference type="EMBL" id="ORX85751.1"/>
    </source>
</evidence>
<dbReference type="FunCoup" id="A0A1Y1XJ14">
    <property type="interactions" value="7"/>
</dbReference>
<dbReference type="GO" id="GO:0031428">
    <property type="term" value="C:box C/D methylation guide snoRNP complex"/>
    <property type="evidence" value="ECO:0007669"/>
    <property type="project" value="TreeGrafter"/>
</dbReference>
<gene>
    <name evidence="2" type="ORF">K493DRAFT_291433</name>
</gene>
<comment type="caution">
    <text evidence="2">The sequence shown here is derived from an EMBL/GenBank/DDBJ whole genome shotgun (WGS) entry which is preliminary data.</text>
</comment>
<dbReference type="EMBL" id="MCFE01000585">
    <property type="protein sequence ID" value="ORX85751.1"/>
    <property type="molecule type" value="Genomic_DNA"/>
</dbReference>
<dbReference type="GO" id="GO:0000494">
    <property type="term" value="P:box C/D sno(s)RNA 3'-end processing"/>
    <property type="evidence" value="ECO:0007669"/>
    <property type="project" value="TreeGrafter"/>
</dbReference>
<dbReference type="InParanoid" id="A0A1Y1XJ14"/>
<dbReference type="GO" id="GO:0032040">
    <property type="term" value="C:small-subunit processome"/>
    <property type="evidence" value="ECO:0007669"/>
    <property type="project" value="TreeGrafter"/>
</dbReference>
<dbReference type="PANTHER" id="PTHR10335">
    <property type="entry name" value="RRNA 2-O-METHYLTRANSFERASE FIBRILLARIN"/>
    <property type="match status" value="1"/>
</dbReference>
<accession>A0A1Y1XJ14</accession>
<proteinExistence type="predicted"/>
<dbReference type="OrthoDB" id="5596992at2759"/>
<evidence type="ECO:0000313" key="3">
    <source>
        <dbReference type="Proteomes" id="UP000193498"/>
    </source>
</evidence>
<evidence type="ECO:0000259" key="1">
    <source>
        <dbReference type="Pfam" id="PF10307"/>
    </source>
</evidence>
<dbReference type="AlphaFoldDB" id="A0A1Y1XJ14"/>
<feature type="domain" description="Swiss Army Knife RNA repair protein HAD" evidence="1">
    <location>
        <begin position="30"/>
        <end position="227"/>
    </location>
</feature>
<name>A0A1Y1XJ14_9FUNG</name>
<keyword evidence="3" id="KW-1185">Reference proteome</keyword>